<dbReference type="OrthoDB" id="9768329at2"/>
<evidence type="ECO:0000256" key="1">
    <source>
        <dbReference type="ARBA" id="ARBA00004651"/>
    </source>
</evidence>
<dbReference type="GO" id="GO:0008137">
    <property type="term" value="F:NADH dehydrogenase (ubiquinone) activity"/>
    <property type="evidence" value="ECO:0007669"/>
    <property type="project" value="InterPro"/>
</dbReference>
<feature type="transmembrane region" description="Helical" evidence="8">
    <location>
        <begin position="12"/>
        <end position="30"/>
    </location>
</feature>
<feature type="transmembrane region" description="Helical" evidence="8">
    <location>
        <begin position="330"/>
        <end position="352"/>
    </location>
</feature>
<evidence type="ECO:0000259" key="9">
    <source>
        <dbReference type="Pfam" id="PF00361"/>
    </source>
</evidence>
<comment type="subcellular location">
    <subcellularLocation>
        <location evidence="1">Cell membrane</location>
        <topology evidence="1">Multi-pass membrane protein</topology>
    </subcellularLocation>
    <subcellularLocation>
        <location evidence="7">Membrane</location>
        <topology evidence="7">Multi-pass membrane protein</topology>
    </subcellularLocation>
</comment>
<feature type="transmembrane region" description="Helical" evidence="8">
    <location>
        <begin position="412"/>
        <end position="431"/>
    </location>
</feature>
<dbReference type="InterPro" id="IPR001750">
    <property type="entry name" value="ND/Mrp_TM"/>
</dbReference>
<evidence type="ECO:0000313" key="11">
    <source>
        <dbReference type="EMBL" id="AHK79995.1"/>
    </source>
</evidence>
<keyword evidence="6 8" id="KW-0472">Membrane</keyword>
<dbReference type="Pfam" id="PF00662">
    <property type="entry name" value="Proton_antipo_N"/>
    <property type="match status" value="1"/>
</dbReference>
<keyword evidence="4 7" id="KW-0812">Transmembrane</keyword>
<name>W8L828_9GAMM</name>
<dbReference type="PANTHER" id="PTHR42703:SF1">
    <property type="entry name" value="NA(+)_H(+) ANTIPORTER SUBUNIT D1"/>
    <property type="match status" value="1"/>
</dbReference>
<feature type="transmembrane region" description="Helical" evidence="8">
    <location>
        <begin position="78"/>
        <end position="102"/>
    </location>
</feature>
<feature type="transmembrane region" description="Helical" evidence="8">
    <location>
        <begin position="137"/>
        <end position="155"/>
    </location>
</feature>
<feature type="transmembrane region" description="Helical" evidence="8">
    <location>
        <begin position="269"/>
        <end position="290"/>
    </location>
</feature>
<dbReference type="EMBL" id="CP007268">
    <property type="protein sequence ID" value="AHK79995.1"/>
    <property type="molecule type" value="Genomic_DNA"/>
</dbReference>
<dbReference type="Proteomes" id="UP000019442">
    <property type="component" value="Chromosome"/>
</dbReference>
<evidence type="ECO:0000256" key="4">
    <source>
        <dbReference type="ARBA" id="ARBA00022692"/>
    </source>
</evidence>
<keyword evidence="12" id="KW-1185">Reference proteome</keyword>
<sequence length="485" mass="50145">MPIAGLTGGLSWAALIVIVPLVGALLTGLWPRAGGWVALVVALLTLGTTLGGALHVWWQGPEIHALGGWEAPLGIALVLDGLAAFMLLLTSVVGLFVTLYALGYVGRQERSGRFWVLWLWLWAAMNALYLSGDVFNLYVTLELVVLASVALVALASGGPALVASMRYLLLSLLGSLAYLMGVALLYGAYGALDLITLAEQVTPGHLLMMVAALMTVGLMAKTALFPLHGWLAPGHGSAPAAASPILSALVVKVSFYLMLRLWLTLFPDLATPALGVLMGGLGGAAVIWGGIMAMAADRLKPFVAYSTVAQVGYLALFFPFMLAVPGGWRAVVFFAAAHACAKATVFMAAGTLQRAAGHDRMSELADVMRGRPISSFAMGIAGAGLVGLPFTGGFIAKWLLVETAIAGDVWPWAVVVVVGGLLAGAYVFRLLGPAFLAGRGSPGRPIAGIMEWSTLGMALVSIALGFAGAASLQLLDATVTGPGGL</sequence>
<dbReference type="GO" id="GO:0042773">
    <property type="term" value="P:ATP synthesis coupled electron transport"/>
    <property type="evidence" value="ECO:0007669"/>
    <property type="project" value="InterPro"/>
</dbReference>
<dbReference type="PANTHER" id="PTHR42703">
    <property type="entry name" value="NADH DEHYDROGENASE"/>
    <property type="match status" value="1"/>
</dbReference>
<keyword evidence="5 8" id="KW-1133">Transmembrane helix</keyword>
<evidence type="ECO:0000256" key="8">
    <source>
        <dbReference type="SAM" id="Phobius"/>
    </source>
</evidence>
<feature type="transmembrane region" description="Helical" evidence="8">
    <location>
        <begin position="373"/>
        <end position="400"/>
    </location>
</feature>
<comment type="similarity">
    <text evidence="2">Belongs to the CPA3 antiporters (TC 2.A.63) subunit D family.</text>
</comment>
<evidence type="ECO:0000259" key="10">
    <source>
        <dbReference type="Pfam" id="PF00662"/>
    </source>
</evidence>
<dbReference type="InterPro" id="IPR050586">
    <property type="entry name" value="CPA3_Na-H_Antiporter_D"/>
</dbReference>
<dbReference type="InterPro" id="IPR001516">
    <property type="entry name" value="Proton_antipo_N"/>
</dbReference>
<feature type="transmembrane region" description="Helical" evidence="8">
    <location>
        <begin position="114"/>
        <end position="131"/>
    </location>
</feature>
<organism evidence="11 12">
    <name type="scientific">Ectothiorhodospira haloalkaliphila</name>
    <dbReference type="NCBI Taxonomy" id="421628"/>
    <lineage>
        <taxon>Bacteria</taxon>
        <taxon>Pseudomonadati</taxon>
        <taxon>Pseudomonadota</taxon>
        <taxon>Gammaproteobacteria</taxon>
        <taxon>Chromatiales</taxon>
        <taxon>Ectothiorhodospiraceae</taxon>
        <taxon>Ectothiorhodospira</taxon>
    </lineage>
</organism>
<feature type="transmembrane region" description="Helical" evidence="8">
    <location>
        <begin position="239"/>
        <end position="263"/>
    </location>
</feature>
<dbReference type="RefSeq" id="WP_025282510.1">
    <property type="nucleotide sequence ID" value="NZ_CP007268.1"/>
</dbReference>
<evidence type="ECO:0000256" key="6">
    <source>
        <dbReference type="ARBA" id="ARBA00023136"/>
    </source>
</evidence>
<accession>W8L828</accession>
<feature type="domain" description="NADH:quinone oxidoreductase/Mrp antiporter transmembrane" evidence="9">
    <location>
        <begin position="131"/>
        <end position="421"/>
    </location>
</feature>
<dbReference type="PRINTS" id="PR01437">
    <property type="entry name" value="NUOXDRDTASE4"/>
</dbReference>
<evidence type="ECO:0000313" key="12">
    <source>
        <dbReference type="Proteomes" id="UP000019442"/>
    </source>
</evidence>
<gene>
    <name evidence="11" type="ORF">M911_13470</name>
</gene>
<feature type="transmembrane region" description="Helical" evidence="8">
    <location>
        <begin position="37"/>
        <end position="58"/>
    </location>
</feature>
<keyword evidence="3" id="KW-1003">Cell membrane</keyword>
<evidence type="ECO:0000256" key="2">
    <source>
        <dbReference type="ARBA" id="ARBA00005346"/>
    </source>
</evidence>
<dbReference type="Pfam" id="PF00361">
    <property type="entry name" value="Proton_antipo_M"/>
    <property type="match status" value="1"/>
</dbReference>
<protein>
    <submittedName>
        <fullName evidence="11">Oxidoreductase</fullName>
    </submittedName>
</protein>
<evidence type="ECO:0000256" key="5">
    <source>
        <dbReference type="ARBA" id="ARBA00022989"/>
    </source>
</evidence>
<dbReference type="KEGG" id="hhc:M911_13470"/>
<feature type="transmembrane region" description="Helical" evidence="8">
    <location>
        <begin position="302"/>
        <end position="324"/>
    </location>
</feature>
<feature type="transmembrane region" description="Helical" evidence="8">
    <location>
        <begin position="206"/>
        <end position="227"/>
    </location>
</feature>
<feature type="transmembrane region" description="Helical" evidence="8">
    <location>
        <begin position="167"/>
        <end position="186"/>
    </location>
</feature>
<evidence type="ECO:0000256" key="3">
    <source>
        <dbReference type="ARBA" id="ARBA00022475"/>
    </source>
</evidence>
<feature type="transmembrane region" description="Helical" evidence="8">
    <location>
        <begin position="452"/>
        <end position="475"/>
    </location>
</feature>
<dbReference type="AlphaFoldDB" id="W8L828"/>
<dbReference type="GO" id="GO:0005886">
    <property type="term" value="C:plasma membrane"/>
    <property type="evidence" value="ECO:0007669"/>
    <property type="project" value="UniProtKB-SubCell"/>
</dbReference>
<feature type="domain" description="NADH-Ubiquinone oxidoreductase (complex I) chain 5 N-terminal" evidence="10">
    <location>
        <begin position="73"/>
        <end position="114"/>
    </location>
</feature>
<evidence type="ECO:0000256" key="7">
    <source>
        <dbReference type="RuleBase" id="RU000320"/>
    </source>
</evidence>
<reference evidence="11 12" key="1">
    <citation type="journal article" date="2014" name="J Genomics">
        <title>Draft Genome Sequence of the Extremely Halophilic Phototrophic Purple Sulfur Bacterium Halorhodospira halochloris.</title>
        <authorList>
            <person name="Singh K.S."/>
            <person name="Kirksey J."/>
            <person name="Hoff W.D."/>
            <person name="Deole R."/>
        </authorList>
    </citation>
    <scope>NUCLEOTIDE SEQUENCE [LARGE SCALE GENOMIC DNA]</scope>
    <source>
        <strain evidence="11 12">A</strain>
    </source>
</reference>
<proteinExistence type="inferred from homology"/>
<dbReference type="PATRIC" id="fig|1354791.3.peg.3181"/>
<dbReference type="InterPro" id="IPR003918">
    <property type="entry name" value="NADH_UbQ_OxRdtase"/>
</dbReference>
<reference evidence="12" key="2">
    <citation type="submission" date="2014-02" db="EMBL/GenBank/DDBJ databases">
        <title>Draft Genome Sequence of extremely halophilic bacteria Halorhodospira halochloris.</title>
        <authorList>
            <person name="Singh K.S."/>
        </authorList>
    </citation>
    <scope>NUCLEOTIDE SEQUENCE [LARGE SCALE GENOMIC DNA]</scope>
    <source>
        <strain evidence="12">A</strain>
    </source>
</reference>
<dbReference type="HOGENOM" id="CLU_007100_9_5_6"/>